<sequence>MYPSSSEIDADLERFRRFHPGGTLLCVPNAKNLSNEEVRGMFNISKSVKFTKMMNPTDPVCNDEVVVNLYQLACGFSMPVDSFTRSLLNAWGISSHQMHPSLCSALKRVLSIFKTYHRFILPADVQKFITPLGGQIPGLPWKVFSCECKHPNDDEGGIPSIPTDDDSSDVRIEKFFDLPRSLFDVSLSDEFVDWRYDRDLNANEISTPTHAVPLNQRPGVTVIESDSESYDGCSPKAPEMNSIETDYLQGSSSPSSLIRIRRRHYKTKTAGATSSGAHDFGVSNGKTRFKRLRKVNAWLTKDILLKKQARVVQCCPVGGIAPAFDGNRESTNSGSSDEVLGTNTESSNDISSGCPSPFTDLGDAEVPSGREAVRGNDFSNTLFADDTSSSKDNATTSHDAALSPDCRETTRDNEESVIQPSLPSEPLSNFAVFSDVGMMGSGSTNPCPENENVRVCRPTSIPQSDPGISRPSVASPSPVQSITEPDHNILLQTMTEHFNQFLKFATQLNGVLRQHALEGGADAGLRLENIRLESKNSELSVATGVLTEELAGARQELANSKSRELQLKLSLEEIGGVLPDSWEN</sequence>
<dbReference type="Gramene" id="RZC80305">
    <property type="protein sequence ID" value="RZC80305"/>
    <property type="gene ID" value="C5167_042880"/>
</dbReference>
<reference evidence="2 3" key="1">
    <citation type="journal article" date="2018" name="Science">
        <title>The opium poppy genome and morphinan production.</title>
        <authorList>
            <person name="Guo L."/>
            <person name="Winzer T."/>
            <person name="Yang X."/>
            <person name="Li Y."/>
            <person name="Ning Z."/>
            <person name="He Z."/>
            <person name="Teodor R."/>
            <person name="Lu Y."/>
            <person name="Bowser T.A."/>
            <person name="Graham I.A."/>
            <person name="Ye K."/>
        </authorList>
    </citation>
    <scope>NUCLEOTIDE SEQUENCE [LARGE SCALE GENOMIC DNA]</scope>
    <source>
        <strain evidence="3">cv. HN1</strain>
        <tissue evidence="2">Leaves</tissue>
    </source>
</reference>
<protein>
    <submittedName>
        <fullName evidence="2">Uncharacterized protein</fullName>
    </submittedName>
</protein>
<organism evidence="2 3">
    <name type="scientific">Papaver somniferum</name>
    <name type="common">Opium poppy</name>
    <dbReference type="NCBI Taxonomy" id="3469"/>
    <lineage>
        <taxon>Eukaryota</taxon>
        <taxon>Viridiplantae</taxon>
        <taxon>Streptophyta</taxon>
        <taxon>Embryophyta</taxon>
        <taxon>Tracheophyta</taxon>
        <taxon>Spermatophyta</taxon>
        <taxon>Magnoliopsida</taxon>
        <taxon>Ranunculales</taxon>
        <taxon>Papaveraceae</taxon>
        <taxon>Papaveroideae</taxon>
        <taxon>Papaver</taxon>
    </lineage>
</organism>
<accession>A0A4Y7L7Z3</accession>
<dbReference type="Proteomes" id="UP000316621">
    <property type="component" value="Chromosome 10"/>
</dbReference>
<dbReference type="AlphaFoldDB" id="A0A4Y7L7Z3"/>
<feature type="region of interest" description="Disordered" evidence="1">
    <location>
        <begin position="322"/>
        <end position="424"/>
    </location>
</feature>
<evidence type="ECO:0000313" key="2">
    <source>
        <dbReference type="EMBL" id="RZC80305.1"/>
    </source>
</evidence>
<dbReference type="EMBL" id="CM010724">
    <property type="protein sequence ID" value="RZC80305.1"/>
    <property type="molecule type" value="Genomic_DNA"/>
</dbReference>
<evidence type="ECO:0000256" key="1">
    <source>
        <dbReference type="SAM" id="MobiDB-lite"/>
    </source>
</evidence>
<feature type="compositionally biased region" description="Polar residues" evidence="1">
    <location>
        <begin position="377"/>
        <end position="398"/>
    </location>
</feature>
<proteinExistence type="predicted"/>
<feature type="compositionally biased region" description="Polar residues" evidence="1">
    <location>
        <begin position="472"/>
        <end position="483"/>
    </location>
</feature>
<feature type="region of interest" description="Disordered" evidence="1">
    <location>
        <begin position="460"/>
        <end position="483"/>
    </location>
</feature>
<keyword evidence="3" id="KW-1185">Reference proteome</keyword>
<feature type="compositionally biased region" description="Polar residues" evidence="1">
    <location>
        <begin position="329"/>
        <end position="354"/>
    </location>
</feature>
<feature type="compositionally biased region" description="Basic and acidic residues" evidence="1">
    <location>
        <begin position="405"/>
        <end position="414"/>
    </location>
</feature>
<evidence type="ECO:0000313" key="3">
    <source>
        <dbReference type="Proteomes" id="UP000316621"/>
    </source>
</evidence>
<name>A0A4Y7L7Z3_PAPSO</name>
<gene>
    <name evidence="2" type="ORF">C5167_042880</name>
</gene>